<sequence length="464" mass="49615">MAARMTTRGTTYKTCLARRDSPALCFPAKFFLSRLYPHDPYFPPHSFPTCVTLASPPPRHFPSFFTLAKAQTPAYLGALLIEPGLSSGMCLTAASNTDGAIVTIQPCSGQTSQQWTFTGGSVKIYGNTKCLDVTNGSTTNGNKLQIWTCSTNNSPNQQFYYTGDYHLSWTNHGKCVDLTDGSLAAGNRPQIWDCSNTNANQVWNTGYSASALPATSENGQSGTNACGTTSSQSSKCQTAWINSASDFCLWAPPSVGSIGDTERDEVAWCTKSGRGTRTIPNGTLKGVHFVKTPDYVQVTGVGDFTKINIPKGDEGGELDPHGADGNGNPVGGLVFGNSFGNALQYHEWTSFISDSEFCFRACTGPNAAQNCQHIYDVMGCSWNMPANYDAGSFENCDADDDLPMGVYGTSTWYQGQSPTPAAHPAAKSSNCAPVASPTVGPARRRLDAGFEYVRMPDPTPAPVM</sequence>
<organism evidence="3 4">
    <name type="scientific">Mycena sanguinolenta</name>
    <dbReference type="NCBI Taxonomy" id="230812"/>
    <lineage>
        <taxon>Eukaryota</taxon>
        <taxon>Fungi</taxon>
        <taxon>Dikarya</taxon>
        <taxon>Basidiomycota</taxon>
        <taxon>Agaricomycotina</taxon>
        <taxon>Agaricomycetes</taxon>
        <taxon>Agaricomycetidae</taxon>
        <taxon>Agaricales</taxon>
        <taxon>Marasmiineae</taxon>
        <taxon>Mycenaceae</taxon>
        <taxon>Mycena</taxon>
    </lineage>
</organism>
<evidence type="ECO:0000259" key="2">
    <source>
        <dbReference type="SMART" id="SM00458"/>
    </source>
</evidence>
<gene>
    <name evidence="3" type="ORF">MSAN_00450800</name>
</gene>
<evidence type="ECO:0000256" key="1">
    <source>
        <dbReference type="SAM" id="MobiDB-lite"/>
    </source>
</evidence>
<dbReference type="SUPFAM" id="SSF50370">
    <property type="entry name" value="Ricin B-like lectins"/>
    <property type="match status" value="1"/>
</dbReference>
<dbReference type="Pfam" id="PF00652">
    <property type="entry name" value="Ricin_B_lectin"/>
    <property type="match status" value="1"/>
</dbReference>
<evidence type="ECO:0000313" key="4">
    <source>
        <dbReference type="Proteomes" id="UP000623467"/>
    </source>
</evidence>
<dbReference type="Gene3D" id="2.80.10.50">
    <property type="match status" value="2"/>
</dbReference>
<comment type="caution">
    <text evidence="3">The sequence shown here is derived from an EMBL/GenBank/DDBJ whole genome shotgun (WGS) entry which is preliminary data.</text>
</comment>
<dbReference type="InterPro" id="IPR000772">
    <property type="entry name" value="Ricin_B_lectin"/>
</dbReference>
<dbReference type="EMBL" id="JACAZH010000002">
    <property type="protein sequence ID" value="KAF7375620.1"/>
    <property type="molecule type" value="Genomic_DNA"/>
</dbReference>
<dbReference type="AlphaFoldDB" id="A0A8H6ZHE5"/>
<dbReference type="GO" id="GO:0030246">
    <property type="term" value="F:carbohydrate binding"/>
    <property type="evidence" value="ECO:0007669"/>
    <property type="project" value="UniProtKB-KW"/>
</dbReference>
<dbReference type="SMART" id="SM00458">
    <property type="entry name" value="RICIN"/>
    <property type="match status" value="1"/>
</dbReference>
<name>A0A8H6ZHE5_9AGAR</name>
<dbReference type="InterPro" id="IPR035992">
    <property type="entry name" value="Ricin_B-like_lectins"/>
</dbReference>
<dbReference type="CDD" id="cd00161">
    <property type="entry name" value="beta-trefoil_Ricin-like"/>
    <property type="match status" value="1"/>
</dbReference>
<reference evidence="3" key="1">
    <citation type="submission" date="2020-05" db="EMBL/GenBank/DDBJ databases">
        <title>Mycena genomes resolve the evolution of fungal bioluminescence.</title>
        <authorList>
            <person name="Tsai I.J."/>
        </authorList>
    </citation>
    <scope>NUCLEOTIDE SEQUENCE</scope>
    <source>
        <strain evidence="3">160909Yilan</strain>
    </source>
</reference>
<feature type="domain" description="Ricin B lectin" evidence="2">
    <location>
        <begin position="77"/>
        <end position="206"/>
    </location>
</feature>
<accession>A0A8H6ZHE5</accession>
<dbReference type="PROSITE" id="PS50231">
    <property type="entry name" value="RICIN_B_LECTIN"/>
    <property type="match status" value="1"/>
</dbReference>
<evidence type="ECO:0000313" key="3">
    <source>
        <dbReference type="EMBL" id="KAF7375620.1"/>
    </source>
</evidence>
<dbReference type="Proteomes" id="UP000623467">
    <property type="component" value="Unassembled WGS sequence"/>
</dbReference>
<feature type="region of interest" description="Disordered" evidence="1">
    <location>
        <begin position="417"/>
        <end position="439"/>
    </location>
</feature>
<protein>
    <submittedName>
        <fullName evidence="3">Ricin B-type lectin domain-containing protein</fullName>
    </submittedName>
</protein>
<keyword evidence="4" id="KW-1185">Reference proteome</keyword>
<dbReference type="OrthoDB" id="2564904at2759"/>
<proteinExistence type="predicted"/>
<keyword evidence="3" id="KW-0430">Lectin</keyword>